<evidence type="ECO:0000313" key="5">
    <source>
        <dbReference type="EMBL" id="OXA62701.1"/>
    </source>
</evidence>
<dbReference type="STRING" id="158441.A0A226F0J7"/>
<comment type="similarity">
    <text evidence="1">Belongs to the dymeclin family.</text>
</comment>
<dbReference type="GO" id="GO:0005794">
    <property type="term" value="C:Golgi apparatus"/>
    <property type="evidence" value="ECO:0007669"/>
    <property type="project" value="TreeGrafter"/>
</dbReference>
<evidence type="ECO:0000256" key="1">
    <source>
        <dbReference type="ARBA" id="ARBA00010603"/>
    </source>
</evidence>
<protein>
    <recommendedName>
        <fullName evidence="2">Dymeclin</fullName>
    </recommendedName>
</protein>
<organism evidence="5 6">
    <name type="scientific">Folsomia candida</name>
    <name type="common">Springtail</name>
    <dbReference type="NCBI Taxonomy" id="158441"/>
    <lineage>
        <taxon>Eukaryota</taxon>
        <taxon>Metazoa</taxon>
        <taxon>Ecdysozoa</taxon>
        <taxon>Arthropoda</taxon>
        <taxon>Hexapoda</taxon>
        <taxon>Collembola</taxon>
        <taxon>Entomobryomorpha</taxon>
        <taxon>Isotomoidea</taxon>
        <taxon>Isotomidae</taxon>
        <taxon>Proisotominae</taxon>
        <taxon>Folsomia</taxon>
    </lineage>
</organism>
<dbReference type="Proteomes" id="UP000198287">
    <property type="component" value="Unassembled WGS sequence"/>
</dbReference>
<dbReference type="OMA" id="PYVCQRF"/>
<evidence type="ECO:0000256" key="4">
    <source>
        <dbReference type="ARBA" id="ARBA00023288"/>
    </source>
</evidence>
<evidence type="ECO:0000256" key="3">
    <source>
        <dbReference type="ARBA" id="ARBA00022707"/>
    </source>
</evidence>
<dbReference type="PANTHER" id="PTHR12895:SF9">
    <property type="entry name" value="DYMECLIN"/>
    <property type="match status" value="1"/>
</dbReference>
<dbReference type="GO" id="GO:0007030">
    <property type="term" value="P:Golgi organization"/>
    <property type="evidence" value="ECO:0007669"/>
    <property type="project" value="TreeGrafter"/>
</dbReference>
<dbReference type="PANTHER" id="PTHR12895">
    <property type="entry name" value="DYMECLIN"/>
    <property type="match status" value="1"/>
</dbReference>
<evidence type="ECO:0000313" key="6">
    <source>
        <dbReference type="Proteomes" id="UP000198287"/>
    </source>
</evidence>
<dbReference type="AlphaFoldDB" id="A0A226F0J7"/>
<name>A0A226F0J7_FOLCA</name>
<keyword evidence="3" id="KW-0519">Myristate</keyword>
<gene>
    <name evidence="5" type="ORF">Fcan01_03925</name>
</gene>
<evidence type="ECO:0000256" key="2">
    <source>
        <dbReference type="ARBA" id="ARBA00015736"/>
    </source>
</evidence>
<sequence>MGLNTSSLADLEGNEYLNRFVGKEHISPNDPIWNKLFSHSLKPVFTKDDSFLLDNTLDSLRHKLLENVGSTKNFASLVKVFIARASELKSSVQTGDTMFIWQAYNALFMVRNVVKYFVEVLNEEDFAKQFQPFDFLTNANGNGVSSSKEDAGALLASESDLLELVMDTLVKMIVDLPLQSNTYVVHLEAINTLITILSVQMFWGKPAHKLLPYKVLMLGAASTYAPQLTRALLLNYVEQREPPYSIWHNDESGSIVIGVASGIWNMLRKGVGLGKTDDALEGLKQHKLANQSLYLLLILVNHCSGGDLPNSYREALFTSGNEAVEEDSHSIEAPLFKINYCKLYETICQKMDCDETTLLLYFLIHRNNAFKSYVMARSDIEVLVLPILKTLYIEIQNGTSYHIYMSLIVMLILSEDQLFNQQVHDVMLKTVLWYTERKVNDITLGGLIILVIIRTIQYNILKMRDKYLHTNCLAALANMSSKFRSLHPYVSQRLISVFETLAKRHIKLIDGLEKHNKETPNREESEETSNMVQDINVLEEVIRMLLEILNSVFTHQLPQNRHLVYTLLYKKDIFDAFREYDATQDLVYNLDIVIQYFTKRIGPESSELAVSEVMERVEAGVRHWSPDILRKFPDLKFRYVEEDQPENFFIPYIWSLIHRNSGLYWSPLNLTLFSLDGE</sequence>
<keyword evidence="4" id="KW-0449">Lipoprotein</keyword>
<reference evidence="5 6" key="1">
    <citation type="submission" date="2015-12" db="EMBL/GenBank/DDBJ databases">
        <title>The genome of Folsomia candida.</title>
        <authorList>
            <person name="Faddeeva A."/>
            <person name="Derks M.F."/>
            <person name="Anvar Y."/>
            <person name="Smit S."/>
            <person name="Van Straalen N."/>
            <person name="Roelofs D."/>
        </authorList>
    </citation>
    <scope>NUCLEOTIDE SEQUENCE [LARGE SCALE GENOMIC DNA]</scope>
    <source>
        <strain evidence="5 6">VU population</strain>
        <tissue evidence="5">Whole body</tissue>
    </source>
</reference>
<proteinExistence type="inferred from homology"/>
<dbReference type="EMBL" id="LNIX01000001">
    <property type="protein sequence ID" value="OXA62701.1"/>
    <property type="molecule type" value="Genomic_DNA"/>
</dbReference>
<dbReference type="InterPro" id="IPR019142">
    <property type="entry name" value="Dymeclin"/>
</dbReference>
<keyword evidence="6" id="KW-1185">Reference proteome</keyword>
<dbReference type="Pfam" id="PF09742">
    <property type="entry name" value="Dymeclin"/>
    <property type="match status" value="1"/>
</dbReference>
<dbReference type="OrthoDB" id="10253409at2759"/>
<accession>A0A226F0J7</accession>
<comment type="caution">
    <text evidence="5">The sequence shown here is derived from an EMBL/GenBank/DDBJ whole genome shotgun (WGS) entry which is preliminary data.</text>
</comment>